<name>A0AAD4EU18_9PEZI</name>
<gene>
    <name evidence="7" type="ORF">NEMBOFW57_007090</name>
</gene>
<keyword evidence="5 6" id="KW-0472">Membrane</keyword>
<feature type="transmembrane region" description="Helical" evidence="6">
    <location>
        <begin position="65"/>
        <end position="85"/>
    </location>
</feature>
<comment type="similarity">
    <text evidence="2">Belongs to the major facilitator superfamily.</text>
</comment>
<sequence>MAARVFQGLGWGAFDTLVLGSIQDTYFEHERSRRVAIQSIVAVTTTWGPPLLGGVASQGKAGVSLQFTILSAFFVVAVPAIALGAPETAFDRTFSVAQTPSTAASQLKSSLLTPRRVFSLDTFNDYIVKLKPYAYNGAADATIFLQAARAFITPTTTLLVIVSLLPYTSLWGLTASLSLLFHPLPFNLSPSIIGALFTAPFLLSTLCTAIPALLPRWQSRFTPKTHILALTAGAALSFIGLLTFGLHLDAAMTPPSSTDQPEGPETTVFALEYLAPRANLPALSFVLGLLAAGAALLDATASPLIRASTSFTGSNFAVATRNTADMAAGVACWRAATAGVFVMAVPNVVWWWDGLRGFCIGMGIATVGVAALVATVWWLCGEGIMRWDGRVMGLVDLEGLKRTGSFFDLD</sequence>
<evidence type="ECO:0000313" key="8">
    <source>
        <dbReference type="Proteomes" id="UP001197093"/>
    </source>
</evidence>
<evidence type="ECO:0000256" key="2">
    <source>
        <dbReference type="ARBA" id="ARBA00008335"/>
    </source>
</evidence>
<dbReference type="SUPFAM" id="SSF103473">
    <property type="entry name" value="MFS general substrate transporter"/>
    <property type="match status" value="1"/>
</dbReference>
<evidence type="ECO:0000256" key="4">
    <source>
        <dbReference type="ARBA" id="ARBA00022989"/>
    </source>
</evidence>
<feature type="transmembrane region" description="Helical" evidence="6">
    <location>
        <begin position="355"/>
        <end position="380"/>
    </location>
</feature>
<dbReference type="PANTHER" id="PTHR23502:SF68">
    <property type="entry name" value="MULTIDRUG TRANSPORTER, PUTATIVE (AFU_ORTHOLOGUE AFUA_3G01120)-RELATED"/>
    <property type="match status" value="1"/>
</dbReference>
<reference evidence="7" key="1">
    <citation type="submission" date="2023-02" db="EMBL/GenBank/DDBJ databases">
        <authorList>
            <person name="Palmer J.M."/>
        </authorList>
    </citation>
    <scope>NUCLEOTIDE SEQUENCE</scope>
    <source>
        <strain evidence="7">FW57</strain>
    </source>
</reference>
<accession>A0AAD4EU18</accession>
<feature type="transmembrane region" description="Helical" evidence="6">
    <location>
        <begin position="226"/>
        <end position="248"/>
    </location>
</feature>
<comment type="subcellular location">
    <subcellularLocation>
        <location evidence="1">Membrane</location>
        <topology evidence="1">Multi-pass membrane protein</topology>
    </subcellularLocation>
</comment>
<evidence type="ECO:0000313" key="7">
    <source>
        <dbReference type="EMBL" id="KAG7287578.1"/>
    </source>
</evidence>
<dbReference type="PANTHER" id="PTHR23502">
    <property type="entry name" value="MAJOR FACILITATOR SUPERFAMILY"/>
    <property type="match status" value="1"/>
</dbReference>
<protein>
    <submittedName>
        <fullName evidence="7">Uncharacterized protein</fullName>
    </submittedName>
</protein>
<keyword evidence="3 6" id="KW-0812">Transmembrane</keyword>
<evidence type="ECO:0000256" key="3">
    <source>
        <dbReference type="ARBA" id="ARBA00022692"/>
    </source>
</evidence>
<feature type="transmembrane region" description="Helical" evidence="6">
    <location>
        <begin position="192"/>
        <end position="214"/>
    </location>
</feature>
<organism evidence="7 8">
    <name type="scientific">Staphylotrichum longicolle</name>
    <dbReference type="NCBI Taxonomy" id="669026"/>
    <lineage>
        <taxon>Eukaryota</taxon>
        <taxon>Fungi</taxon>
        <taxon>Dikarya</taxon>
        <taxon>Ascomycota</taxon>
        <taxon>Pezizomycotina</taxon>
        <taxon>Sordariomycetes</taxon>
        <taxon>Sordariomycetidae</taxon>
        <taxon>Sordariales</taxon>
        <taxon>Chaetomiaceae</taxon>
        <taxon>Staphylotrichum</taxon>
    </lineage>
</organism>
<keyword evidence="8" id="KW-1185">Reference proteome</keyword>
<keyword evidence="4 6" id="KW-1133">Transmembrane helix</keyword>
<evidence type="ECO:0000256" key="1">
    <source>
        <dbReference type="ARBA" id="ARBA00004141"/>
    </source>
</evidence>
<dbReference type="Proteomes" id="UP001197093">
    <property type="component" value="Unassembled WGS sequence"/>
</dbReference>
<proteinExistence type="inferred from homology"/>
<dbReference type="Gene3D" id="1.20.1250.20">
    <property type="entry name" value="MFS general substrate transporter like domains"/>
    <property type="match status" value="1"/>
</dbReference>
<evidence type="ECO:0000256" key="6">
    <source>
        <dbReference type="SAM" id="Phobius"/>
    </source>
</evidence>
<feature type="transmembrane region" description="Helical" evidence="6">
    <location>
        <begin position="158"/>
        <end position="180"/>
    </location>
</feature>
<dbReference type="InterPro" id="IPR036259">
    <property type="entry name" value="MFS_trans_sf"/>
</dbReference>
<feature type="transmembrane region" description="Helical" evidence="6">
    <location>
        <begin position="326"/>
        <end position="349"/>
    </location>
</feature>
<dbReference type="EMBL" id="JAHCVI010000003">
    <property type="protein sequence ID" value="KAG7287578.1"/>
    <property type="molecule type" value="Genomic_DNA"/>
</dbReference>
<dbReference type="GO" id="GO:0016020">
    <property type="term" value="C:membrane"/>
    <property type="evidence" value="ECO:0007669"/>
    <property type="project" value="UniProtKB-SubCell"/>
</dbReference>
<feature type="transmembrane region" description="Helical" evidence="6">
    <location>
        <begin position="282"/>
        <end position="305"/>
    </location>
</feature>
<comment type="caution">
    <text evidence="7">The sequence shown here is derived from an EMBL/GenBank/DDBJ whole genome shotgun (WGS) entry which is preliminary data.</text>
</comment>
<dbReference type="GO" id="GO:0022857">
    <property type="term" value="F:transmembrane transporter activity"/>
    <property type="evidence" value="ECO:0007669"/>
    <property type="project" value="TreeGrafter"/>
</dbReference>
<dbReference type="AlphaFoldDB" id="A0AAD4EU18"/>
<evidence type="ECO:0000256" key="5">
    <source>
        <dbReference type="ARBA" id="ARBA00023136"/>
    </source>
</evidence>